<comment type="caution">
    <text evidence="1">The sequence shown here is derived from an EMBL/GenBank/DDBJ whole genome shotgun (WGS) entry which is preliminary data.</text>
</comment>
<protein>
    <submittedName>
        <fullName evidence="1">Uncharacterized protein</fullName>
    </submittedName>
</protein>
<gene>
    <name evidence="1" type="ORF">J2W69_004149</name>
</gene>
<name>A0ABU1W5E6_9GAMM</name>
<evidence type="ECO:0000313" key="1">
    <source>
        <dbReference type="EMBL" id="MDR7123161.1"/>
    </source>
</evidence>
<reference evidence="1 2" key="1">
    <citation type="submission" date="2023-07" db="EMBL/GenBank/DDBJ databases">
        <title>Sorghum-associated microbial communities from plants grown in Nebraska, USA.</title>
        <authorList>
            <person name="Schachtman D."/>
        </authorList>
    </citation>
    <scope>NUCLEOTIDE SEQUENCE [LARGE SCALE GENOMIC DNA]</scope>
    <source>
        <strain evidence="1 2">4138</strain>
    </source>
</reference>
<keyword evidence="2" id="KW-1185">Reference proteome</keyword>
<dbReference type="RefSeq" id="WP_310282057.1">
    <property type="nucleotide sequence ID" value="NZ_JAVDWR010000042.1"/>
</dbReference>
<dbReference type="EMBL" id="JAVDWR010000042">
    <property type="protein sequence ID" value="MDR7123161.1"/>
    <property type="molecule type" value="Genomic_DNA"/>
</dbReference>
<organism evidence="1 2">
    <name type="scientific">Rheinheimera soli</name>
    <dbReference type="NCBI Taxonomy" id="443616"/>
    <lineage>
        <taxon>Bacteria</taxon>
        <taxon>Pseudomonadati</taxon>
        <taxon>Pseudomonadota</taxon>
        <taxon>Gammaproteobacteria</taxon>
        <taxon>Chromatiales</taxon>
        <taxon>Chromatiaceae</taxon>
        <taxon>Rheinheimera</taxon>
    </lineage>
</organism>
<evidence type="ECO:0000313" key="2">
    <source>
        <dbReference type="Proteomes" id="UP001257909"/>
    </source>
</evidence>
<accession>A0ABU1W5E6</accession>
<proteinExistence type="predicted"/>
<dbReference type="Proteomes" id="UP001257909">
    <property type="component" value="Unassembled WGS sequence"/>
</dbReference>
<sequence>MLPKNKINNAIGVTEIALSSLEHKLLKLEKEVTDNCMTKRRFDRQMMEIISLVEITKSSVSKMKFFILEKDHC</sequence>